<evidence type="ECO:0000259" key="3">
    <source>
        <dbReference type="Pfam" id="PF00561"/>
    </source>
</evidence>
<keyword evidence="5" id="KW-1185">Reference proteome</keyword>
<comment type="caution">
    <text evidence="4">The sequence shown here is derived from an EMBL/GenBank/DDBJ whole genome shotgun (WGS) entry which is preliminary data.</text>
</comment>
<evidence type="ECO:0000256" key="1">
    <source>
        <dbReference type="ARBA" id="ARBA00038097"/>
    </source>
</evidence>
<dbReference type="Proteomes" id="UP001530377">
    <property type="component" value="Unassembled WGS sequence"/>
</dbReference>
<dbReference type="EMBL" id="JALLPB020000277">
    <property type="protein sequence ID" value="KAL3811132.1"/>
    <property type="molecule type" value="Genomic_DNA"/>
</dbReference>
<dbReference type="InterPro" id="IPR000073">
    <property type="entry name" value="AB_hydrolase_1"/>
</dbReference>
<gene>
    <name evidence="4" type="ORF">ACHAXA_006180</name>
</gene>
<dbReference type="Pfam" id="PF00561">
    <property type="entry name" value="Abhydrolase_1"/>
    <property type="match status" value="1"/>
</dbReference>
<proteinExistence type="inferred from homology"/>
<protein>
    <recommendedName>
        <fullName evidence="3">AB hydrolase-1 domain-containing protein</fullName>
    </recommendedName>
</protein>
<feature type="region of interest" description="Disordered" evidence="2">
    <location>
        <begin position="413"/>
        <end position="467"/>
    </location>
</feature>
<evidence type="ECO:0000313" key="4">
    <source>
        <dbReference type="EMBL" id="KAL3811132.1"/>
    </source>
</evidence>
<dbReference type="AlphaFoldDB" id="A0ABD3RFL4"/>
<comment type="similarity">
    <text evidence="1">Belongs to the peptidase S33 family. ABHD4/ABHD5 subfamily.</text>
</comment>
<organism evidence="4 5">
    <name type="scientific">Cyclostephanos tholiformis</name>
    <dbReference type="NCBI Taxonomy" id="382380"/>
    <lineage>
        <taxon>Eukaryota</taxon>
        <taxon>Sar</taxon>
        <taxon>Stramenopiles</taxon>
        <taxon>Ochrophyta</taxon>
        <taxon>Bacillariophyta</taxon>
        <taxon>Coscinodiscophyceae</taxon>
        <taxon>Thalassiosirophycidae</taxon>
        <taxon>Stephanodiscales</taxon>
        <taxon>Stephanodiscaceae</taxon>
        <taxon>Cyclostephanos</taxon>
    </lineage>
</organism>
<evidence type="ECO:0000313" key="5">
    <source>
        <dbReference type="Proteomes" id="UP001530377"/>
    </source>
</evidence>
<evidence type="ECO:0000256" key="2">
    <source>
        <dbReference type="SAM" id="MobiDB-lite"/>
    </source>
</evidence>
<name>A0ABD3RFL4_9STRA</name>
<dbReference type="InterPro" id="IPR029058">
    <property type="entry name" value="AB_hydrolase_fold"/>
</dbReference>
<reference evidence="4 5" key="1">
    <citation type="submission" date="2024-10" db="EMBL/GenBank/DDBJ databases">
        <title>Updated reference genomes for cyclostephanoid diatoms.</title>
        <authorList>
            <person name="Roberts W.R."/>
            <person name="Alverson A.J."/>
        </authorList>
    </citation>
    <scope>NUCLEOTIDE SEQUENCE [LARGE SCALE GENOMIC DNA]</scope>
    <source>
        <strain evidence="4 5">AJA228-03</strain>
    </source>
</reference>
<feature type="compositionally biased region" description="Gly residues" evidence="2">
    <location>
        <begin position="420"/>
        <end position="434"/>
    </location>
</feature>
<dbReference type="SUPFAM" id="SSF53474">
    <property type="entry name" value="alpha/beta-Hydrolases"/>
    <property type="match status" value="1"/>
</dbReference>
<accession>A0ABD3RFL4</accession>
<sequence>MDECDILDPTTTPPPPPPPPLVLLHGYANGSMYFYRNLRGLSYYFGNVYALDMLGWGLSSRPRFDLIRASTVPSSSAIAEDDDDDDDDAIDDATRYRVRNAESFFVESIERWRVHHSLPKLTLAGHSMGGYLATAYAERYPHRVHRLILLSPVGVPRRPDIDEGTSLVDRMPFYARYPLRVARYLFERYGTTPGDFLRSLPHSHSRSMVESYVDRRLPSLATRNDERDALGEYLYQNSMLPGSGEYCLPELLTASAYARVPLVDRIPRIVVPTSSATTTTTTTTTNTTTNDDRDVDVVDARNGMEIHMIYGQRDWMDYRGGLDSQRACRERRVEWERRRRRRMEMGGGDGGHYGDVGPPPPRVYVHGVRDAGHLLMLDNHEEFNAAVILAAGGDMSALPTGTSRPVEFVYRMEEGEDDGGGGGGVMPISHGGGRGWRRGEGGDDEGDVDDGKSGTSPSGTTGYGGGREVLVGEDAAASFFIIARRRGGGRGDEKIVDDGGGVIVRYWTGMMRSYGG</sequence>
<dbReference type="PANTHER" id="PTHR42886">
    <property type="entry name" value="RE40534P-RELATED"/>
    <property type="match status" value="1"/>
</dbReference>
<dbReference type="PANTHER" id="PTHR42886:SF29">
    <property type="entry name" value="PUMMELIG, ISOFORM A"/>
    <property type="match status" value="1"/>
</dbReference>
<dbReference type="Gene3D" id="3.40.50.1820">
    <property type="entry name" value="alpha/beta hydrolase"/>
    <property type="match status" value="1"/>
</dbReference>
<feature type="domain" description="AB hydrolase-1" evidence="3">
    <location>
        <begin position="19"/>
        <end position="204"/>
    </location>
</feature>